<dbReference type="GO" id="GO:0034220">
    <property type="term" value="P:monoatomic ion transmembrane transport"/>
    <property type="evidence" value="ECO:0007669"/>
    <property type="project" value="UniProtKB-KW"/>
</dbReference>
<dbReference type="GO" id="GO:0015743">
    <property type="term" value="P:malate transport"/>
    <property type="evidence" value="ECO:0007669"/>
    <property type="project" value="InterPro"/>
</dbReference>
<keyword evidence="7 9" id="KW-0472">Membrane</keyword>
<dbReference type="InterPro" id="IPR020966">
    <property type="entry name" value="ALMT"/>
</dbReference>
<protein>
    <recommendedName>
        <fullName evidence="12">Aluminum-activated malate transporter</fullName>
    </recommendedName>
</protein>
<feature type="transmembrane region" description="Helical" evidence="9">
    <location>
        <begin position="128"/>
        <end position="145"/>
    </location>
</feature>
<evidence type="ECO:0000256" key="6">
    <source>
        <dbReference type="ARBA" id="ARBA00023065"/>
    </source>
</evidence>
<accession>A0AAP0K7R4</accession>
<feature type="transmembrane region" description="Helical" evidence="9">
    <location>
        <begin position="64"/>
        <end position="83"/>
    </location>
</feature>
<proteinExistence type="inferred from homology"/>
<evidence type="ECO:0000256" key="7">
    <source>
        <dbReference type="ARBA" id="ARBA00023136"/>
    </source>
</evidence>
<keyword evidence="8" id="KW-0407">Ion channel</keyword>
<dbReference type="Pfam" id="PF11744">
    <property type="entry name" value="ALMT"/>
    <property type="match status" value="2"/>
</dbReference>
<dbReference type="Proteomes" id="UP001417504">
    <property type="component" value="Unassembled WGS sequence"/>
</dbReference>
<comment type="caution">
    <text evidence="10">The sequence shown here is derived from an EMBL/GenBank/DDBJ whole genome shotgun (WGS) entry which is preliminary data.</text>
</comment>
<dbReference type="AlphaFoldDB" id="A0AAP0K7R4"/>
<evidence type="ECO:0000313" key="11">
    <source>
        <dbReference type="Proteomes" id="UP001417504"/>
    </source>
</evidence>
<comment type="subcellular location">
    <subcellularLocation>
        <location evidence="1">Membrane</location>
        <topology evidence="1">Multi-pass membrane protein</topology>
    </subcellularLocation>
</comment>
<dbReference type="GO" id="GO:0016020">
    <property type="term" value="C:membrane"/>
    <property type="evidence" value="ECO:0007669"/>
    <property type="project" value="UniProtKB-SubCell"/>
</dbReference>
<evidence type="ECO:0000313" key="10">
    <source>
        <dbReference type="EMBL" id="KAK9146714.1"/>
    </source>
</evidence>
<dbReference type="EMBL" id="JBBNAE010000002">
    <property type="protein sequence ID" value="KAK9146714.1"/>
    <property type="molecule type" value="Genomic_DNA"/>
</dbReference>
<evidence type="ECO:0000256" key="8">
    <source>
        <dbReference type="ARBA" id="ARBA00023303"/>
    </source>
</evidence>
<evidence type="ECO:0000256" key="3">
    <source>
        <dbReference type="ARBA" id="ARBA00022448"/>
    </source>
</evidence>
<keyword evidence="3" id="KW-0813">Transport</keyword>
<gene>
    <name evidence="10" type="ORF">Sjap_006617</name>
</gene>
<keyword evidence="4 9" id="KW-0812">Transmembrane</keyword>
<feature type="transmembrane region" description="Helical" evidence="9">
    <location>
        <begin position="95"/>
        <end position="116"/>
    </location>
</feature>
<evidence type="ECO:0000256" key="4">
    <source>
        <dbReference type="ARBA" id="ARBA00022692"/>
    </source>
</evidence>
<evidence type="ECO:0000256" key="9">
    <source>
        <dbReference type="SAM" id="Phobius"/>
    </source>
</evidence>
<organism evidence="10 11">
    <name type="scientific">Stephania japonica</name>
    <dbReference type="NCBI Taxonomy" id="461633"/>
    <lineage>
        <taxon>Eukaryota</taxon>
        <taxon>Viridiplantae</taxon>
        <taxon>Streptophyta</taxon>
        <taxon>Embryophyta</taxon>
        <taxon>Tracheophyta</taxon>
        <taxon>Spermatophyta</taxon>
        <taxon>Magnoliopsida</taxon>
        <taxon>Ranunculales</taxon>
        <taxon>Menispermaceae</taxon>
        <taxon>Menispermoideae</taxon>
        <taxon>Cissampelideae</taxon>
        <taxon>Stephania</taxon>
    </lineage>
</organism>
<evidence type="ECO:0000256" key="2">
    <source>
        <dbReference type="ARBA" id="ARBA00007079"/>
    </source>
</evidence>
<name>A0AAP0K7R4_9MAGN</name>
<evidence type="ECO:0000256" key="1">
    <source>
        <dbReference type="ARBA" id="ARBA00004141"/>
    </source>
</evidence>
<keyword evidence="5 9" id="KW-1133">Transmembrane helix</keyword>
<keyword evidence="6" id="KW-0406">Ion transport</keyword>
<reference evidence="10 11" key="1">
    <citation type="submission" date="2024-01" db="EMBL/GenBank/DDBJ databases">
        <title>Genome assemblies of Stephania.</title>
        <authorList>
            <person name="Yang L."/>
        </authorList>
    </citation>
    <scope>NUCLEOTIDE SEQUENCE [LARGE SCALE GENOMIC DNA]</scope>
    <source>
        <strain evidence="10">QJT</strain>
        <tissue evidence="10">Leaf</tissue>
    </source>
</reference>
<keyword evidence="11" id="KW-1185">Reference proteome</keyword>
<dbReference type="PANTHER" id="PTHR31086">
    <property type="entry name" value="ALUMINUM-ACTIVATED MALATE TRANSPORTER 10"/>
    <property type="match status" value="1"/>
</dbReference>
<evidence type="ECO:0008006" key="12">
    <source>
        <dbReference type="Google" id="ProtNLM"/>
    </source>
</evidence>
<sequence length="327" mass="36213">MENSSVNMQNLTSSSTVVISIPREATHDASISTCDSKKTLFALSSKVLYYLKKKINFGNDPRKVIHSLKVGFALVLVSLFYFVDTLYKQVGENAMWAVMTVVVIFEFSAGVLASYSRLVPSFKKKFDYGAMIFILTFNLIAVSGLQGEKANFSRWEPWHGKFGFFYPWDKYLHLGDSLNELAASILSLKECVHSPRQPSSMPVRLPLKEPCETVASFVSSTLRELGESIKTMRIMTQQGGVTAAKLQKTKVELSGAVSVSDIAKVDRTIDGLAMASFVFSLMEILDKVEKLVKEVENLGDEAGFGHSGSDHVCNKGGKNKLLRLLRL</sequence>
<evidence type="ECO:0000256" key="5">
    <source>
        <dbReference type="ARBA" id="ARBA00022989"/>
    </source>
</evidence>
<comment type="similarity">
    <text evidence="2">Belongs to the aromatic acid exporter (TC 2.A.85) family.</text>
</comment>